<dbReference type="GO" id="GO:0001516">
    <property type="term" value="P:prostaglandin biosynthetic process"/>
    <property type="evidence" value="ECO:0007669"/>
    <property type="project" value="UniProtKB-KW"/>
</dbReference>
<keyword evidence="17" id="KW-0276">Fatty acid metabolism</keyword>
<keyword evidence="22" id="KW-0275">Fatty acid biosynthesis</keyword>
<dbReference type="AlphaFoldDB" id="A0A8C3GS42"/>
<evidence type="ECO:0000256" key="15">
    <source>
        <dbReference type="ARBA" id="ARBA00022729"/>
    </source>
</evidence>
<evidence type="ECO:0000256" key="3">
    <source>
        <dbReference type="ARBA" id="ARBA00004555"/>
    </source>
</evidence>
<evidence type="ECO:0000313" key="37">
    <source>
        <dbReference type="Proteomes" id="UP000694553"/>
    </source>
</evidence>
<evidence type="ECO:0000256" key="21">
    <source>
        <dbReference type="ARBA" id="ARBA00023157"/>
    </source>
</evidence>
<comment type="catalytic activity">
    <reaction evidence="26">
        <text>prostaglandin H2 = prostaglandin D2</text>
        <dbReference type="Rhea" id="RHEA:10600"/>
        <dbReference type="ChEBI" id="CHEBI:57405"/>
        <dbReference type="ChEBI" id="CHEBI:57406"/>
        <dbReference type="EC" id="5.3.99.2"/>
    </reaction>
</comment>
<evidence type="ECO:0000256" key="14">
    <source>
        <dbReference type="ARBA" id="ARBA00022675"/>
    </source>
</evidence>
<dbReference type="SUPFAM" id="SSF50814">
    <property type="entry name" value="Lipocalins"/>
    <property type="match status" value="1"/>
</dbReference>
<accession>A0A8C3GS42</accession>
<evidence type="ECO:0000256" key="19">
    <source>
        <dbReference type="ARBA" id="ARBA00023098"/>
    </source>
</evidence>
<evidence type="ECO:0000256" key="12">
    <source>
        <dbReference type="ARBA" id="ARBA00022525"/>
    </source>
</evidence>
<reference evidence="36" key="3">
    <citation type="submission" date="2025-09" db="UniProtKB">
        <authorList>
            <consortium name="Ensembl"/>
        </authorList>
    </citation>
    <scope>IDENTIFICATION</scope>
</reference>
<evidence type="ECO:0000256" key="33">
    <source>
        <dbReference type="SAM" id="MobiDB-lite"/>
    </source>
</evidence>
<evidence type="ECO:0000256" key="34">
    <source>
        <dbReference type="SAM" id="SignalP"/>
    </source>
</evidence>
<evidence type="ECO:0000256" key="24">
    <source>
        <dbReference type="ARBA" id="ARBA00023235"/>
    </source>
</evidence>
<comment type="similarity">
    <text evidence="6 32">Belongs to the calycin superfamily. Lipocalin family.</text>
</comment>
<evidence type="ECO:0000256" key="8">
    <source>
        <dbReference type="ARBA" id="ARBA00022448"/>
    </source>
</evidence>
<organism evidence="36 37">
    <name type="scientific">Corvus moneduloides</name>
    <name type="common">New Caledonian crow</name>
    <dbReference type="NCBI Taxonomy" id="1196302"/>
    <lineage>
        <taxon>Eukaryota</taxon>
        <taxon>Metazoa</taxon>
        <taxon>Chordata</taxon>
        <taxon>Craniata</taxon>
        <taxon>Vertebrata</taxon>
        <taxon>Euteleostomi</taxon>
        <taxon>Archelosauria</taxon>
        <taxon>Archosauria</taxon>
        <taxon>Dinosauria</taxon>
        <taxon>Saurischia</taxon>
        <taxon>Theropoda</taxon>
        <taxon>Coelurosauria</taxon>
        <taxon>Aves</taxon>
        <taxon>Neognathae</taxon>
        <taxon>Neoaves</taxon>
        <taxon>Telluraves</taxon>
        <taxon>Australaves</taxon>
        <taxon>Passeriformes</taxon>
        <taxon>Corvoidea</taxon>
        <taxon>Corvidae</taxon>
        <taxon>Corvus</taxon>
    </lineage>
</organism>
<evidence type="ECO:0000256" key="23">
    <source>
        <dbReference type="ARBA" id="ARBA00023180"/>
    </source>
</evidence>
<keyword evidence="23" id="KW-0325">Glycoprotein</keyword>
<evidence type="ECO:0000256" key="9">
    <source>
        <dbReference type="ARBA" id="ARBA00022490"/>
    </source>
</evidence>
<dbReference type="InterPro" id="IPR000566">
    <property type="entry name" value="Lipocln_cytosolic_FA-bd_dom"/>
</dbReference>
<evidence type="ECO:0000256" key="6">
    <source>
        <dbReference type="ARBA" id="ARBA00006889"/>
    </source>
</evidence>
<evidence type="ECO:0000256" key="18">
    <source>
        <dbReference type="ARBA" id="ARBA00023034"/>
    </source>
</evidence>
<evidence type="ECO:0000256" key="20">
    <source>
        <dbReference type="ARBA" id="ARBA00023136"/>
    </source>
</evidence>
<sequence length="257" mass="27579">MQATLLGILGLALLGTLHAQDSIPVQADFQQDKFTGRWYSIGLASNSHWFKEKRHLMKMCTTIISATADGNLEVTSTYPKPDKGAESRAPGDVHPVLQGAGPDRRRDPHPAPDRQMHGRCCLGESCLCWGSDQPCGRVWGCLKPLHPTEPPALPQPFPRSLLSSHLLGIPHPALWGAHPPSVGLAKPMSPCVSPGLPQLSHAHPPSFPGGPTSCCQPEPQQHQAGDHPAPSNPQCSPSTAAAFAPWLHNPHLYPCPD</sequence>
<keyword evidence="9" id="KW-0963">Cytoplasm</keyword>
<evidence type="ECO:0000256" key="17">
    <source>
        <dbReference type="ARBA" id="ARBA00022832"/>
    </source>
</evidence>
<dbReference type="Ensembl" id="ENSCMUT00000000774.2">
    <property type="protein sequence ID" value="ENSCMUP00000000720.1"/>
    <property type="gene ID" value="ENSCMUG00000000548.2"/>
</dbReference>
<evidence type="ECO:0000256" key="1">
    <source>
        <dbReference type="ARBA" id="ARBA00004126"/>
    </source>
</evidence>
<keyword evidence="10" id="KW-0644">Prostaglandin metabolism</keyword>
<dbReference type="PROSITE" id="PS00213">
    <property type="entry name" value="LIPOCALIN"/>
    <property type="match status" value="1"/>
</dbReference>
<dbReference type="PRINTS" id="PR01254">
    <property type="entry name" value="PGNDSYNTHASE"/>
</dbReference>
<gene>
    <name evidence="36" type="primary">LOC116454410</name>
</gene>
<evidence type="ECO:0000256" key="5">
    <source>
        <dbReference type="ARBA" id="ARBA00004613"/>
    </source>
</evidence>
<dbReference type="Proteomes" id="UP000694553">
    <property type="component" value="Unassembled WGS sequence"/>
</dbReference>
<dbReference type="PANTHER" id="PTHR11430:SF86">
    <property type="entry name" value="PROSTAGLANDIN-H2 D-ISOMERASE"/>
    <property type="match status" value="1"/>
</dbReference>
<dbReference type="Gene3D" id="2.40.128.20">
    <property type="match status" value="1"/>
</dbReference>
<evidence type="ECO:0000313" key="36">
    <source>
        <dbReference type="Ensembl" id="ENSCMUP00000000720.1"/>
    </source>
</evidence>
<reference evidence="37" key="1">
    <citation type="submission" date="2019-10" db="EMBL/GenBank/DDBJ databases">
        <title>Corvus moneduloides (New Caledonian crow) genome, bCorMon1, primary haplotype.</title>
        <authorList>
            <person name="Rutz C."/>
            <person name="Fungtammasan C."/>
            <person name="Mountcastle J."/>
            <person name="Formenti G."/>
            <person name="Chow W."/>
            <person name="Howe K."/>
            <person name="Steele M.P."/>
            <person name="Fernandes J."/>
            <person name="Gilbert M.T.P."/>
            <person name="Fedrigo O."/>
            <person name="Jarvis E.D."/>
            <person name="Gemmell N."/>
        </authorList>
    </citation>
    <scope>NUCLEOTIDE SEQUENCE [LARGE SCALE GENOMIC DNA]</scope>
</reference>
<keyword evidence="20" id="KW-0472">Membrane</keyword>
<dbReference type="GO" id="GO:0005794">
    <property type="term" value="C:Golgi apparatus"/>
    <property type="evidence" value="ECO:0007669"/>
    <property type="project" value="UniProtKB-SubCell"/>
</dbReference>
<evidence type="ECO:0000256" key="28">
    <source>
        <dbReference type="ARBA" id="ARBA00023891"/>
    </source>
</evidence>
<evidence type="ECO:0000256" key="4">
    <source>
        <dbReference type="ARBA" id="ARBA00004556"/>
    </source>
</evidence>
<dbReference type="GO" id="GO:0036094">
    <property type="term" value="F:small molecule binding"/>
    <property type="evidence" value="ECO:0007669"/>
    <property type="project" value="InterPro"/>
</dbReference>
<dbReference type="PANTHER" id="PTHR11430">
    <property type="entry name" value="LIPOCALIN"/>
    <property type="match status" value="1"/>
</dbReference>
<feature type="region of interest" description="Disordered" evidence="33">
    <location>
        <begin position="195"/>
        <end position="237"/>
    </location>
</feature>
<evidence type="ECO:0000256" key="32">
    <source>
        <dbReference type="RuleBase" id="RU003695"/>
    </source>
</evidence>
<keyword evidence="15 34" id="KW-0732">Signal</keyword>
<evidence type="ECO:0000256" key="10">
    <source>
        <dbReference type="ARBA" id="ARBA00022501"/>
    </source>
</evidence>
<feature type="region of interest" description="Disordered" evidence="33">
    <location>
        <begin position="73"/>
        <end position="115"/>
    </location>
</feature>
<comment type="subcellular location">
    <subcellularLocation>
        <location evidence="4">Cytoplasm</location>
        <location evidence="4">Perinuclear region</location>
    </subcellularLocation>
    <subcellularLocation>
        <location evidence="3">Golgi apparatus</location>
    </subcellularLocation>
    <subcellularLocation>
        <location evidence="1">Nucleus membrane</location>
    </subcellularLocation>
    <subcellularLocation>
        <location evidence="2">Rough endoplasmic reticulum</location>
    </subcellularLocation>
    <subcellularLocation>
        <location evidence="5">Secreted</location>
    </subcellularLocation>
</comment>
<keyword evidence="19" id="KW-0443">Lipid metabolism</keyword>
<feature type="signal peptide" evidence="34">
    <location>
        <begin position="1"/>
        <end position="19"/>
    </location>
</feature>
<keyword evidence="14" id="KW-0467">Mast cell degranulation</keyword>
<evidence type="ECO:0000256" key="16">
    <source>
        <dbReference type="ARBA" id="ARBA00022824"/>
    </source>
</evidence>
<evidence type="ECO:0000256" key="31">
    <source>
        <dbReference type="ARBA" id="ARBA00032350"/>
    </source>
</evidence>
<dbReference type="InterPro" id="IPR002345">
    <property type="entry name" value="Lipocalin"/>
</dbReference>
<evidence type="ECO:0000256" key="7">
    <source>
        <dbReference type="ARBA" id="ARBA00011245"/>
    </source>
</evidence>
<keyword evidence="16" id="KW-0256">Endoplasmic reticulum</keyword>
<protein>
    <recommendedName>
        <fullName evidence="28">Prostaglandin-H2 D-isomerase</fullName>
        <ecNumber evidence="27">5.3.99.2</ecNumber>
    </recommendedName>
    <alternativeName>
        <fullName evidence="31">Glutathione-independent PGD synthase</fullName>
    </alternativeName>
    <alternativeName>
        <fullName evidence="30">Lipocalin-type prostaglandin-D synthase</fullName>
    </alternativeName>
    <alternativeName>
        <fullName evidence="29">Prostaglandin-D2 synthase</fullName>
    </alternativeName>
</protein>
<dbReference type="EC" id="5.3.99.2" evidence="27"/>
<dbReference type="GO" id="GO:0005615">
    <property type="term" value="C:extracellular space"/>
    <property type="evidence" value="ECO:0007669"/>
    <property type="project" value="TreeGrafter"/>
</dbReference>
<dbReference type="GO" id="GO:0031965">
    <property type="term" value="C:nuclear membrane"/>
    <property type="evidence" value="ECO:0007669"/>
    <property type="project" value="UniProtKB-SubCell"/>
</dbReference>
<evidence type="ECO:0000259" key="35">
    <source>
        <dbReference type="Pfam" id="PF00061"/>
    </source>
</evidence>
<keyword evidence="18" id="KW-0333">Golgi apparatus</keyword>
<keyword evidence="25" id="KW-0539">Nucleus</keyword>
<keyword evidence="12" id="KW-0964">Secreted</keyword>
<keyword evidence="37" id="KW-1185">Reference proteome</keyword>
<feature type="domain" description="Lipocalin/cytosolic fatty-acid binding" evidence="35">
    <location>
        <begin position="35"/>
        <end position="83"/>
    </location>
</feature>
<evidence type="ECO:0000256" key="11">
    <source>
        <dbReference type="ARBA" id="ARBA00022516"/>
    </source>
</evidence>
<feature type="chain" id="PRO_5043456458" description="Prostaglandin-H2 D-isomerase" evidence="34">
    <location>
        <begin position="20"/>
        <end position="257"/>
    </location>
</feature>
<dbReference type="InterPro" id="IPR012674">
    <property type="entry name" value="Calycin"/>
</dbReference>
<evidence type="ECO:0000256" key="13">
    <source>
        <dbReference type="ARBA" id="ARBA00022585"/>
    </source>
</evidence>
<dbReference type="GO" id="GO:0043303">
    <property type="term" value="P:mast cell degranulation"/>
    <property type="evidence" value="ECO:0007669"/>
    <property type="project" value="UniProtKB-KW"/>
</dbReference>
<proteinExistence type="inferred from homology"/>
<keyword evidence="8" id="KW-0813">Transport</keyword>
<comment type="subunit">
    <text evidence="7">Monomer.</text>
</comment>
<keyword evidence="11" id="KW-0444">Lipid biosynthesis</keyword>
<dbReference type="Pfam" id="PF00061">
    <property type="entry name" value="Lipocalin"/>
    <property type="match status" value="1"/>
</dbReference>
<reference evidence="36" key="2">
    <citation type="submission" date="2025-08" db="UniProtKB">
        <authorList>
            <consortium name="Ensembl"/>
        </authorList>
    </citation>
    <scope>IDENTIFICATION</scope>
</reference>
<evidence type="ECO:0000256" key="30">
    <source>
        <dbReference type="ARBA" id="ARBA00031917"/>
    </source>
</evidence>
<evidence type="ECO:0000256" key="29">
    <source>
        <dbReference type="ARBA" id="ARBA00030654"/>
    </source>
</evidence>
<evidence type="ECO:0000256" key="2">
    <source>
        <dbReference type="ARBA" id="ARBA00004427"/>
    </source>
</evidence>
<feature type="compositionally biased region" description="Basic and acidic residues" evidence="33">
    <location>
        <begin position="80"/>
        <end position="91"/>
    </location>
</feature>
<keyword evidence="21" id="KW-1015">Disulfide bond</keyword>
<feature type="compositionally biased region" description="Basic and acidic residues" evidence="33">
    <location>
        <begin position="102"/>
        <end position="115"/>
    </location>
</feature>
<dbReference type="GO" id="GO:0004667">
    <property type="term" value="F:prostaglandin-D synthase activity"/>
    <property type="evidence" value="ECO:0007669"/>
    <property type="project" value="UniProtKB-EC"/>
</dbReference>
<evidence type="ECO:0000256" key="27">
    <source>
        <dbReference type="ARBA" id="ARBA00023799"/>
    </source>
</evidence>
<dbReference type="InterPro" id="IPR022272">
    <property type="entry name" value="Lipocalin_CS"/>
</dbReference>
<evidence type="ECO:0000256" key="22">
    <source>
        <dbReference type="ARBA" id="ARBA00023160"/>
    </source>
</evidence>
<keyword evidence="13" id="KW-0643">Prostaglandin biosynthesis</keyword>
<dbReference type="GO" id="GO:0005791">
    <property type="term" value="C:rough endoplasmic reticulum"/>
    <property type="evidence" value="ECO:0007669"/>
    <property type="project" value="UniProtKB-SubCell"/>
</dbReference>
<feature type="compositionally biased region" description="Polar residues" evidence="33">
    <location>
        <begin position="213"/>
        <end position="223"/>
    </location>
</feature>
<keyword evidence="24" id="KW-0413">Isomerase</keyword>
<name>A0A8C3GS42_CORMO</name>
<dbReference type="GO" id="GO:0048471">
    <property type="term" value="C:perinuclear region of cytoplasm"/>
    <property type="evidence" value="ECO:0007669"/>
    <property type="project" value="UniProtKB-SubCell"/>
</dbReference>
<evidence type="ECO:0000256" key="26">
    <source>
        <dbReference type="ARBA" id="ARBA00023698"/>
    </source>
</evidence>
<evidence type="ECO:0000256" key="25">
    <source>
        <dbReference type="ARBA" id="ARBA00023242"/>
    </source>
</evidence>